<evidence type="ECO:0000313" key="2">
    <source>
        <dbReference type="EMBL" id="TPP64516.1"/>
    </source>
</evidence>
<proteinExistence type="predicted"/>
<feature type="signal peptide" evidence="1">
    <location>
        <begin position="1"/>
        <end position="27"/>
    </location>
</feature>
<dbReference type="Proteomes" id="UP000316759">
    <property type="component" value="Unassembled WGS sequence"/>
</dbReference>
<gene>
    <name evidence="2" type="ORF">FGIG_07798</name>
</gene>
<accession>A0A504YW35</accession>
<comment type="caution">
    <text evidence="2">The sequence shown here is derived from an EMBL/GenBank/DDBJ whole genome shotgun (WGS) entry which is preliminary data.</text>
</comment>
<reference evidence="2 3" key="1">
    <citation type="submission" date="2019-04" db="EMBL/GenBank/DDBJ databases">
        <title>Annotation for the trematode Fasciola gigantica.</title>
        <authorList>
            <person name="Choi Y.-J."/>
        </authorList>
    </citation>
    <scope>NUCLEOTIDE SEQUENCE [LARGE SCALE GENOMIC DNA]</scope>
    <source>
        <strain evidence="2">Uganda_cow_1</strain>
    </source>
</reference>
<feature type="chain" id="PRO_5021287271" evidence="1">
    <location>
        <begin position="28"/>
        <end position="97"/>
    </location>
</feature>
<keyword evidence="3" id="KW-1185">Reference proteome</keyword>
<sequence length="97" mass="11102">MSSTRSKMHQFSIILSLFGFIFSSVKSQHPLLPFVNHLYDLCKAWSESWLGLRMLFDELRSDWRANVNPSLPSSLASQPHRGKSVHSLVQLKSVCKK</sequence>
<dbReference type="EMBL" id="SUNJ01004331">
    <property type="protein sequence ID" value="TPP64516.1"/>
    <property type="molecule type" value="Genomic_DNA"/>
</dbReference>
<organism evidence="2 3">
    <name type="scientific">Fasciola gigantica</name>
    <name type="common">Giant liver fluke</name>
    <dbReference type="NCBI Taxonomy" id="46835"/>
    <lineage>
        <taxon>Eukaryota</taxon>
        <taxon>Metazoa</taxon>
        <taxon>Spiralia</taxon>
        <taxon>Lophotrochozoa</taxon>
        <taxon>Platyhelminthes</taxon>
        <taxon>Trematoda</taxon>
        <taxon>Digenea</taxon>
        <taxon>Plagiorchiida</taxon>
        <taxon>Echinostomata</taxon>
        <taxon>Echinostomatoidea</taxon>
        <taxon>Fasciolidae</taxon>
        <taxon>Fasciola</taxon>
    </lineage>
</organism>
<name>A0A504YW35_FASGI</name>
<protein>
    <submittedName>
        <fullName evidence="2">Uncharacterized protein</fullName>
    </submittedName>
</protein>
<evidence type="ECO:0000313" key="3">
    <source>
        <dbReference type="Proteomes" id="UP000316759"/>
    </source>
</evidence>
<dbReference type="AlphaFoldDB" id="A0A504YW35"/>
<keyword evidence="1" id="KW-0732">Signal</keyword>
<evidence type="ECO:0000256" key="1">
    <source>
        <dbReference type="SAM" id="SignalP"/>
    </source>
</evidence>